<dbReference type="OrthoDB" id="9796962at2"/>
<dbReference type="InterPro" id="IPR007410">
    <property type="entry name" value="LpqE-like"/>
</dbReference>
<sequence length="147" mass="15865">MQKLVTVLTSLFLTSTLFSASVAHASGLEAEDVWLRESVPGAENGAGFGVFHNHSEEDIAIVSASSNASADVEIHRHVHQHGQMAMEQIDALIVPAGESVTLRPGGYHLMFTQLKQPLAVGDSYELTLRFDNGDSMQLTVPVKPLLQ</sequence>
<dbReference type="AlphaFoldDB" id="A0A327WQF5"/>
<dbReference type="PANTHER" id="PTHR36302">
    <property type="entry name" value="BLR7088 PROTEIN"/>
    <property type="match status" value="1"/>
</dbReference>
<organism evidence="2 4">
    <name type="scientific">Aliidiomarina maris</name>
    <dbReference type="NCBI Taxonomy" id="531312"/>
    <lineage>
        <taxon>Bacteria</taxon>
        <taxon>Pseudomonadati</taxon>
        <taxon>Pseudomonadota</taxon>
        <taxon>Gammaproteobacteria</taxon>
        <taxon>Alteromonadales</taxon>
        <taxon>Idiomarinaceae</taxon>
        <taxon>Aliidiomarina</taxon>
    </lineage>
</organism>
<dbReference type="PANTHER" id="PTHR36302:SF1">
    <property type="entry name" value="COPPER CHAPERONE PCU(A)C"/>
    <property type="match status" value="1"/>
</dbReference>
<keyword evidence="5" id="KW-1185">Reference proteome</keyword>
<proteinExistence type="predicted"/>
<evidence type="ECO:0000313" key="4">
    <source>
        <dbReference type="Proteomes" id="UP000249203"/>
    </source>
</evidence>
<name>A0A327WQF5_9GAMM</name>
<dbReference type="SUPFAM" id="SSF110087">
    <property type="entry name" value="DR1885-like metal-binding protein"/>
    <property type="match status" value="1"/>
</dbReference>
<dbReference type="InterPro" id="IPR036182">
    <property type="entry name" value="PCuAC_sf"/>
</dbReference>
<evidence type="ECO:0000313" key="3">
    <source>
        <dbReference type="EMBL" id="RUO18111.1"/>
    </source>
</evidence>
<evidence type="ECO:0008006" key="6">
    <source>
        <dbReference type="Google" id="ProtNLM"/>
    </source>
</evidence>
<protein>
    <recommendedName>
        <fullName evidence="6">Copper(I)-binding protein</fullName>
    </recommendedName>
</protein>
<keyword evidence="1" id="KW-0732">Signal</keyword>
<gene>
    <name evidence="2" type="ORF">B0I24_1272</name>
    <name evidence="3" type="ORF">CWE07_14180</name>
</gene>
<dbReference type="InterPro" id="IPR058248">
    <property type="entry name" value="Lxx211020-like"/>
</dbReference>
<reference evidence="2 4" key="2">
    <citation type="submission" date="2018-06" db="EMBL/GenBank/DDBJ databases">
        <title>Genomic Encyclopedia of Type Strains, Phase III (KMG-III): the genomes of soil and plant-associated and newly described type strains.</title>
        <authorList>
            <person name="Whitman W."/>
        </authorList>
    </citation>
    <scope>NUCLEOTIDE SEQUENCE [LARGE SCALE GENOMIC DNA]</scope>
    <source>
        <strain evidence="2 4">CGMCC 1.15366</strain>
    </source>
</reference>
<feature type="signal peptide" evidence="1">
    <location>
        <begin position="1"/>
        <end position="25"/>
    </location>
</feature>
<evidence type="ECO:0000313" key="5">
    <source>
        <dbReference type="Proteomes" id="UP000287865"/>
    </source>
</evidence>
<dbReference type="Proteomes" id="UP000249203">
    <property type="component" value="Unassembled WGS sequence"/>
</dbReference>
<feature type="chain" id="PRO_5016459679" description="Copper(I)-binding protein" evidence="1">
    <location>
        <begin position="26"/>
        <end position="147"/>
    </location>
</feature>
<accession>A0A327WQF5</accession>
<reference evidence="3 5" key="1">
    <citation type="journal article" date="2018" name="Front. Microbiol.">
        <title>Genome-Based Analysis Reveals the Taxonomy and Diversity of the Family Idiomarinaceae.</title>
        <authorList>
            <person name="Liu Y."/>
            <person name="Lai Q."/>
            <person name="Shao Z."/>
        </authorList>
    </citation>
    <scope>NUCLEOTIDE SEQUENCE [LARGE SCALE GENOMIC DNA]</scope>
    <source>
        <strain evidence="3 5">CF12-14</strain>
    </source>
</reference>
<dbReference type="EMBL" id="PIPK01000024">
    <property type="protein sequence ID" value="RUO18111.1"/>
    <property type="molecule type" value="Genomic_DNA"/>
</dbReference>
<evidence type="ECO:0000313" key="2">
    <source>
        <dbReference type="EMBL" id="RAJ92896.1"/>
    </source>
</evidence>
<dbReference type="Proteomes" id="UP000287865">
    <property type="component" value="Unassembled WGS sequence"/>
</dbReference>
<evidence type="ECO:0000256" key="1">
    <source>
        <dbReference type="SAM" id="SignalP"/>
    </source>
</evidence>
<dbReference type="EMBL" id="QLMD01000027">
    <property type="protein sequence ID" value="RAJ92896.1"/>
    <property type="molecule type" value="Genomic_DNA"/>
</dbReference>
<dbReference type="RefSeq" id="WP_111570595.1">
    <property type="nucleotide sequence ID" value="NZ_PIPK01000024.1"/>
</dbReference>
<dbReference type="Gene3D" id="2.60.40.1890">
    <property type="entry name" value="PCu(A)C copper chaperone"/>
    <property type="match status" value="1"/>
</dbReference>
<comment type="caution">
    <text evidence="2">The sequence shown here is derived from an EMBL/GenBank/DDBJ whole genome shotgun (WGS) entry which is preliminary data.</text>
</comment>
<dbReference type="Pfam" id="PF04314">
    <property type="entry name" value="PCuAC"/>
    <property type="match status" value="1"/>
</dbReference>